<evidence type="ECO:0000256" key="1">
    <source>
        <dbReference type="SAM" id="MobiDB-lite"/>
    </source>
</evidence>
<proteinExistence type="predicted"/>
<feature type="signal peptide" evidence="2">
    <location>
        <begin position="1"/>
        <end position="18"/>
    </location>
</feature>
<evidence type="ECO:0008006" key="5">
    <source>
        <dbReference type="Google" id="ProtNLM"/>
    </source>
</evidence>
<feature type="compositionally biased region" description="Polar residues" evidence="1">
    <location>
        <begin position="40"/>
        <end position="55"/>
    </location>
</feature>
<dbReference type="RefSeq" id="WP_108828810.1">
    <property type="nucleotide sequence ID" value="NZ_OMOR01000001.1"/>
</dbReference>
<protein>
    <recommendedName>
        <fullName evidence="5">D-galactarate dehydratase</fullName>
    </recommendedName>
</protein>
<gene>
    <name evidence="3" type="ORF">ASD8599_02514</name>
</gene>
<dbReference type="OrthoDB" id="7871639at2"/>
<organism evidence="3 4">
    <name type="scientific">Ascidiaceihabitans donghaensis</name>
    <dbReference type="NCBI Taxonomy" id="1510460"/>
    <lineage>
        <taxon>Bacteria</taxon>
        <taxon>Pseudomonadati</taxon>
        <taxon>Pseudomonadota</taxon>
        <taxon>Alphaproteobacteria</taxon>
        <taxon>Rhodobacterales</taxon>
        <taxon>Paracoccaceae</taxon>
        <taxon>Ascidiaceihabitans</taxon>
    </lineage>
</organism>
<feature type="region of interest" description="Disordered" evidence="1">
    <location>
        <begin position="30"/>
        <end position="87"/>
    </location>
</feature>
<reference evidence="3 4" key="1">
    <citation type="submission" date="2018-03" db="EMBL/GenBank/DDBJ databases">
        <authorList>
            <person name="Keele B.F."/>
        </authorList>
    </citation>
    <scope>NUCLEOTIDE SEQUENCE [LARGE SCALE GENOMIC DNA]</scope>
    <source>
        <strain evidence="3 4">CECT 8599</strain>
    </source>
</reference>
<feature type="chain" id="PRO_5015310340" description="D-galactarate dehydratase" evidence="2">
    <location>
        <begin position="19"/>
        <end position="166"/>
    </location>
</feature>
<sequence>MKNIFICAALAAILASCAIVPDRFKPKNRAEAAQTAETQDTGIRTDISTGGASEQQRPKSRPDGAAVDGTVAEAGASDVANPPAQASGALGTTVASLGSPAEPGLWLKTPLVKTQTSGTVNYKGTSAKVTLIPIEGPKTAGSRMSLQAFQTLGASLTDLVEVAVSI</sequence>
<keyword evidence="2" id="KW-0732">Signal</keyword>
<dbReference type="PROSITE" id="PS51257">
    <property type="entry name" value="PROKAR_LIPOPROTEIN"/>
    <property type="match status" value="1"/>
</dbReference>
<evidence type="ECO:0000313" key="4">
    <source>
        <dbReference type="Proteomes" id="UP000244880"/>
    </source>
</evidence>
<evidence type="ECO:0000313" key="3">
    <source>
        <dbReference type="EMBL" id="SPH21763.1"/>
    </source>
</evidence>
<dbReference type="EMBL" id="OMOR01000001">
    <property type="protein sequence ID" value="SPH21763.1"/>
    <property type="molecule type" value="Genomic_DNA"/>
</dbReference>
<evidence type="ECO:0000256" key="2">
    <source>
        <dbReference type="SAM" id="SignalP"/>
    </source>
</evidence>
<dbReference type="Proteomes" id="UP000244880">
    <property type="component" value="Unassembled WGS sequence"/>
</dbReference>
<name>A0A2R8BFD1_9RHOB</name>
<keyword evidence="4" id="KW-1185">Reference proteome</keyword>
<accession>A0A2R8BFD1</accession>
<dbReference type="AlphaFoldDB" id="A0A2R8BFD1"/>